<dbReference type="PANTHER" id="PTHR11091">
    <property type="entry name" value="OXIDOREDUCTASE-RELATED"/>
    <property type="match status" value="1"/>
</dbReference>
<dbReference type="OrthoDB" id="7881616at2759"/>
<keyword evidence="4" id="KW-1185">Reference proteome</keyword>
<organism evidence="3 4">
    <name type="scientific">Penicillium alfredii</name>
    <dbReference type="NCBI Taxonomy" id="1506179"/>
    <lineage>
        <taxon>Eukaryota</taxon>
        <taxon>Fungi</taxon>
        <taxon>Dikarya</taxon>
        <taxon>Ascomycota</taxon>
        <taxon>Pezizomycotina</taxon>
        <taxon>Eurotiomycetes</taxon>
        <taxon>Eurotiomycetidae</taxon>
        <taxon>Eurotiales</taxon>
        <taxon>Aspergillaceae</taxon>
        <taxon>Penicillium</taxon>
    </lineage>
</organism>
<protein>
    <recommendedName>
        <fullName evidence="5">Malate dehydrogenase</fullName>
    </recommendedName>
</protein>
<proteinExistence type="inferred from homology"/>
<evidence type="ECO:0000313" key="3">
    <source>
        <dbReference type="EMBL" id="KAJ5084066.1"/>
    </source>
</evidence>
<dbReference type="InterPro" id="IPR043144">
    <property type="entry name" value="Mal/L-sulf/L-lact_DH-like_ah"/>
</dbReference>
<comment type="similarity">
    <text evidence="1">Belongs to the LDH2/MDH2 oxidoreductase family.</text>
</comment>
<dbReference type="SUPFAM" id="SSF89733">
    <property type="entry name" value="L-sulfolactate dehydrogenase-like"/>
    <property type="match status" value="1"/>
</dbReference>
<dbReference type="AlphaFoldDB" id="A0A9W9ELP2"/>
<dbReference type="InterPro" id="IPR036111">
    <property type="entry name" value="Mal/L-sulfo/L-lacto_DH-like_sf"/>
</dbReference>
<dbReference type="Pfam" id="PF02615">
    <property type="entry name" value="Ldh_2"/>
    <property type="match status" value="1"/>
</dbReference>
<reference evidence="3" key="2">
    <citation type="journal article" date="2023" name="IMA Fungus">
        <title>Comparative genomic study of the Penicillium genus elucidates a diverse pangenome and 15 lateral gene transfer events.</title>
        <authorList>
            <person name="Petersen C."/>
            <person name="Sorensen T."/>
            <person name="Nielsen M.R."/>
            <person name="Sondergaard T.E."/>
            <person name="Sorensen J.L."/>
            <person name="Fitzpatrick D.A."/>
            <person name="Frisvad J.C."/>
            <person name="Nielsen K.L."/>
        </authorList>
    </citation>
    <scope>NUCLEOTIDE SEQUENCE</scope>
    <source>
        <strain evidence="3">IBT 34128</strain>
    </source>
</reference>
<reference evidence="3" key="1">
    <citation type="submission" date="2022-11" db="EMBL/GenBank/DDBJ databases">
        <authorList>
            <person name="Petersen C."/>
        </authorList>
    </citation>
    <scope>NUCLEOTIDE SEQUENCE</scope>
    <source>
        <strain evidence="3">IBT 34128</strain>
    </source>
</reference>
<comment type="caution">
    <text evidence="3">The sequence shown here is derived from an EMBL/GenBank/DDBJ whole genome shotgun (WGS) entry which is preliminary data.</text>
</comment>
<name>A0A9W9ELP2_9EURO</name>
<dbReference type="GeneID" id="81398339"/>
<sequence>MASTRYYANPKQAGEFATNLLLKAGLNDGDAKSMADVRGVDTHGLARLPQYLDRVHNGRVKAQPNISITCKAPVMAHLDGDNGFGFIVATNGMNEAIQRPASERGGSIC</sequence>
<accession>A0A9W9ELP2</accession>
<keyword evidence="2" id="KW-0560">Oxidoreductase</keyword>
<evidence type="ECO:0008006" key="5">
    <source>
        <dbReference type="Google" id="ProtNLM"/>
    </source>
</evidence>
<dbReference type="Proteomes" id="UP001141434">
    <property type="component" value="Unassembled WGS sequence"/>
</dbReference>
<dbReference type="Gene3D" id="1.10.1530.10">
    <property type="match status" value="1"/>
</dbReference>
<dbReference type="PANTHER" id="PTHR11091:SF0">
    <property type="entry name" value="MALATE DEHYDROGENASE"/>
    <property type="match status" value="1"/>
</dbReference>
<dbReference type="RefSeq" id="XP_056507463.1">
    <property type="nucleotide sequence ID" value="XM_056659170.1"/>
</dbReference>
<dbReference type="InterPro" id="IPR003767">
    <property type="entry name" value="Malate/L-lactate_DH-like"/>
</dbReference>
<dbReference type="InterPro" id="IPR043143">
    <property type="entry name" value="Mal/L-sulf/L-lact_DH-like_NADP"/>
</dbReference>
<dbReference type="EMBL" id="JAPMSZ010000011">
    <property type="protein sequence ID" value="KAJ5084066.1"/>
    <property type="molecule type" value="Genomic_DNA"/>
</dbReference>
<evidence type="ECO:0000313" key="4">
    <source>
        <dbReference type="Proteomes" id="UP001141434"/>
    </source>
</evidence>
<dbReference type="Gene3D" id="3.30.1370.60">
    <property type="entry name" value="Hypothetical oxidoreductase yiak, domain 2"/>
    <property type="match status" value="1"/>
</dbReference>
<evidence type="ECO:0000256" key="2">
    <source>
        <dbReference type="ARBA" id="ARBA00023002"/>
    </source>
</evidence>
<evidence type="ECO:0000256" key="1">
    <source>
        <dbReference type="ARBA" id="ARBA00006056"/>
    </source>
</evidence>
<dbReference type="GO" id="GO:0016491">
    <property type="term" value="F:oxidoreductase activity"/>
    <property type="evidence" value="ECO:0007669"/>
    <property type="project" value="UniProtKB-KW"/>
</dbReference>
<gene>
    <name evidence="3" type="ORF">NUU61_008645</name>
</gene>